<keyword evidence="1" id="KW-0732">Signal</keyword>
<sequence length="220" mass="23267">MFHLISLFLTTLISLSIPTTASPNSDNSTLDLDLDLYLDGPLAPWQITGLSTHSPSGYPANHPYSRLRVSIGDPNTVTLGSTPFGDAAFPPTNATCTVWWQAYSEDPRDGPWVNTCSETRSGKWTVEILRTAEEGGGSATTDFVLRFRLSEAVVLGTGAVVSLRFEGEAAFAVGAAPERNMGGACGGSSVCNWGLKDGVAPVLVNQTLVEARCVAGECKL</sequence>
<dbReference type="EMBL" id="LCTW02000005">
    <property type="protein sequence ID" value="KXX83012.1"/>
    <property type="molecule type" value="Genomic_DNA"/>
</dbReference>
<comment type="caution">
    <text evidence="2">The sequence shown here is derived from an EMBL/GenBank/DDBJ whole genome shotgun (WGS) entry which is preliminary data.</text>
</comment>
<evidence type="ECO:0000313" key="2">
    <source>
        <dbReference type="EMBL" id="KXX83012.1"/>
    </source>
</evidence>
<name>A0A175WHI5_9PEZI</name>
<feature type="signal peptide" evidence="1">
    <location>
        <begin position="1"/>
        <end position="21"/>
    </location>
</feature>
<feature type="chain" id="PRO_5008044042" evidence="1">
    <location>
        <begin position="22"/>
        <end position="220"/>
    </location>
</feature>
<keyword evidence="3" id="KW-1185">Reference proteome</keyword>
<evidence type="ECO:0000256" key="1">
    <source>
        <dbReference type="SAM" id="SignalP"/>
    </source>
</evidence>
<organism evidence="2 3">
    <name type="scientific">Madurella mycetomatis</name>
    <dbReference type="NCBI Taxonomy" id="100816"/>
    <lineage>
        <taxon>Eukaryota</taxon>
        <taxon>Fungi</taxon>
        <taxon>Dikarya</taxon>
        <taxon>Ascomycota</taxon>
        <taxon>Pezizomycotina</taxon>
        <taxon>Sordariomycetes</taxon>
        <taxon>Sordariomycetidae</taxon>
        <taxon>Sordariales</taxon>
        <taxon>Sordariales incertae sedis</taxon>
        <taxon>Madurella</taxon>
    </lineage>
</organism>
<dbReference type="AlphaFoldDB" id="A0A175WHI5"/>
<dbReference type="VEuPathDB" id="FungiDB:MMYC01_200390"/>
<reference evidence="2 3" key="1">
    <citation type="journal article" date="2016" name="Genome Announc.">
        <title>Genome Sequence of Madurella mycetomatis mm55, Isolated from a Human Mycetoma Case in Sudan.</title>
        <authorList>
            <person name="Smit S."/>
            <person name="Derks M.F."/>
            <person name="Bervoets S."/>
            <person name="Fahal A."/>
            <person name="van Leeuwen W."/>
            <person name="van Belkum A."/>
            <person name="van de Sande W.W."/>
        </authorList>
    </citation>
    <scope>NUCLEOTIDE SEQUENCE [LARGE SCALE GENOMIC DNA]</scope>
    <source>
        <strain evidence="3">mm55</strain>
    </source>
</reference>
<gene>
    <name evidence="2" type="ORF">MMYC01_200390</name>
</gene>
<dbReference type="Proteomes" id="UP000078237">
    <property type="component" value="Unassembled WGS sequence"/>
</dbReference>
<accession>A0A175WHI5</accession>
<dbReference type="OrthoDB" id="5226619at2759"/>
<evidence type="ECO:0000313" key="3">
    <source>
        <dbReference type="Proteomes" id="UP000078237"/>
    </source>
</evidence>
<protein>
    <submittedName>
        <fullName evidence="2">Uncharacterized protein</fullName>
    </submittedName>
</protein>
<proteinExistence type="predicted"/>